<gene>
    <name evidence="2" type="ORF">LRAMOSA08183</name>
</gene>
<dbReference type="PANTHER" id="PTHR31859">
    <property type="entry name" value="TETRATRICOPEPTIDE REPEAT PROTEIN 39 FAMILY MEMBER"/>
    <property type="match status" value="1"/>
</dbReference>
<feature type="region of interest" description="Disordered" evidence="1">
    <location>
        <begin position="60"/>
        <end position="86"/>
    </location>
</feature>
<accession>A0A077WDZ3</accession>
<protein>
    <recommendedName>
        <fullName evidence="3">Tetratricopeptide repeat protein 39C</fullName>
    </recommendedName>
</protein>
<organism evidence="2">
    <name type="scientific">Lichtheimia ramosa</name>
    <dbReference type="NCBI Taxonomy" id="688394"/>
    <lineage>
        <taxon>Eukaryota</taxon>
        <taxon>Fungi</taxon>
        <taxon>Fungi incertae sedis</taxon>
        <taxon>Mucoromycota</taxon>
        <taxon>Mucoromycotina</taxon>
        <taxon>Mucoromycetes</taxon>
        <taxon>Mucorales</taxon>
        <taxon>Lichtheimiaceae</taxon>
        <taxon>Lichtheimia</taxon>
    </lineage>
</organism>
<dbReference type="InterPro" id="IPR019412">
    <property type="entry name" value="IML2/TPR_39"/>
</dbReference>
<evidence type="ECO:0000256" key="1">
    <source>
        <dbReference type="SAM" id="MobiDB-lite"/>
    </source>
</evidence>
<feature type="compositionally biased region" description="Low complexity" evidence="1">
    <location>
        <begin position="63"/>
        <end position="77"/>
    </location>
</feature>
<dbReference type="EMBL" id="LK023317">
    <property type="protein sequence ID" value="CDS05655.1"/>
    <property type="molecule type" value="Genomic_DNA"/>
</dbReference>
<feature type="compositionally biased region" description="Low complexity" evidence="1">
    <location>
        <begin position="211"/>
        <end position="231"/>
    </location>
</feature>
<proteinExistence type="predicted"/>
<dbReference type="AlphaFoldDB" id="A0A077WDZ3"/>
<sequence length="727" mass="81180">MSKVARSQQEDHGEQPVVMQELTEKLDAVAFIEEENRMHPSLQLASTALRKGLTSAELTDVVPASPSTPTSISSSSTEGTRPESGANVILLKPVDLKSIGENTLDPREQEHADEAVLRGLRHLFNNRFMSAKTLFEQRADSDPLYALALSCMAFLKAVMTSAENDQTMALNALNTTYSIAKAQLEAAKRTSKISDYFSGYYNYIRGNRSGTNNTPPASPSVTTPPTTTSPNQQFPSNGVLRAHVIKAECCLLTAVLQLLQESVMSYVKCGLNLRRAYVSYSFVWQQYKAMGDNHSKYMDSDTVSGVQFGIGSVHLVLSALPAKILKAIQVLGWKPDKELGFSLLKECAENKRIRAPMATVMLLAYYSAATSFAPQILSEKYTNIAMETLLEAQRYYPNSALYLYFAGRISRIALDLSLSTQSFLYAADMTKKDWAEVPVANACSYEMALNHMITGNWEQAASSFETLCKLKYWSAAFCKYMEGACLEMIPGKRSEAILAFAQVPSLVVKKLGGRMGDMDSYALHKVQAFQQRGYQDMDYYAPALEFLCIWNLFPYMNAQSLEQCHRVVNRALECIQIQEQEEYDIRSQELAPETPPPDHFDQRAVLLLIKASIQNATGISSAENTILLNWIVDHKDNFASDTWVVPYALWEAGVAAWNVSNGNRSRYLWEMALDFSKYDFEYRLAVRLNLALSHAEEQGYTEPIPQPIDDKKRFSVSLPAMATKTNA</sequence>
<feature type="region of interest" description="Disordered" evidence="1">
    <location>
        <begin position="208"/>
        <end position="233"/>
    </location>
</feature>
<evidence type="ECO:0008006" key="3">
    <source>
        <dbReference type="Google" id="ProtNLM"/>
    </source>
</evidence>
<dbReference type="PANTHER" id="PTHR31859:SF1">
    <property type="entry name" value="TETRATRICOPEPTIDE REPEAT PROTEIN 39C"/>
    <property type="match status" value="1"/>
</dbReference>
<dbReference type="Pfam" id="PF10300">
    <property type="entry name" value="Iml2-TPR_39"/>
    <property type="match status" value="1"/>
</dbReference>
<evidence type="ECO:0000313" key="2">
    <source>
        <dbReference type="EMBL" id="CDS05655.1"/>
    </source>
</evidence>
<dbReference type="OrthoDB" id="43460at2759"/>
<reference evidence="2" key="1">
    <citation type="journal article" date="2014" name="Genome Announc.">
        <title>De novo whole-genome sequence and genome annotation of Lichtheimia ramosa.</title>
        <authorList>
            <person name="Linde J."/>
            <person name="Schwartze V."/>
            <person name="Binder U."/>
            <person name="Lass-Florl C."/>
            <person name="Voigt K."/>
            <person name="Horn F."/>
        </authorList>
    </citation>
    <scope>NUCLEOTIDE SEQUENCE</scope>
    <source>
        <strain evidence="2">JMRC FSU:6197</strain>
    </source>
</reference>
<name>A0A077WDZ3_9FUNG</name>